<proteinExistence type="predicted"/>
<sequence length="99" mass="10894">MFDIGFSELLLVGLVALLVLGPERLPIAARNAGLWLGRAKRAMNMLKAQVTQELDTEYLSKGLEHPPLRQLEQQLRDGIRLDTPVSQPENSAPSGHPTP</sequence>
<name>A0ACC7PLZ8_9PSED</name>
<dbReference type="EMBL" id="JAPEQY010000029">
    <property type="protein sequence ID" value="MFO2480584.1"/>
    <property type="molecule type" value="Genomic_DNA"/>
</dbReference>
<dbReference type="Proteomes" id="UP001637618">
    <property type="component" value="Unassembled WGS sequence"/>
</dbReference>
<keyword evidence="2" id="KW-1185">Reference proteome</keyword>
<reference evidence="1" key="1">
    <citation type="submission" date="2022-11" db="EMBL/GenBank/DDBJ databases">
        <title>Draft genome sequences of strains of Pseudomonas imrae sp. nov.</title>
        <authorList>
            <person name="Salva Serra F."/>
            <person name="Nimje P."/>
            <person name="Moore E.R.B."/>
            <person name="Marathe N.P."/>
        </authorList>
    </citation>
    <scope>NUCLEOTIDE SEQUENCE</scope>
    <source>
        <strain evidence="1">15FMM2</strain>
    </source>
</reference>
<gene>
    <name evidence="1" type="primary">tatB</name>
    <name evidence="1" type="ORF">OOJ96_24700</name>
</gene>
<comment type="caution">
    <text evidence="1">The sequence shown here is derived from an EMBL/GenBank/DDBJ whole genome shotgun (WGS) entry which is preliminary data.</text>
</comment>
<protein>
    <submittedName>
        <fullName evidence="1">Sec-independent protein translocase protein TatB</fullName>
    </submittedName>
</protein>
<evidence type="ECO:0000313" key="1">
    <source>
        <dbReference type="EMBL" id="MFO2480584.1"/>
    </source>
</evidence>
<evidence type="ECO:0000313" key="2">
    <source>
        <dbReference type="Proteomes" id="UP001637618"/>
    </source>
</evidence>
<accession>A0ACC7PLZ8</accession>
<organism evidence="1 2">
    <name type="scientific">Pseudomonas imrae</name>
    <dbReference type="NCBI Taxonomy" id="2992837"/>
    <lineage>
        <taxon>Bacteria</taxon>
        <taxon>Pseudomonadati</taxon>
        <taxon>Pseudomonadota</taxon>
        <taxon>Gammaproteobacteria</taxon>
        <taxon>Pseudomonadales</taxon>
        <taxon>Pseudomonadaceae</taxon>
        <taxon>Pseudomonas</taxon>
    </lineage>
</organism>